<dbReference type="Pfam" id="PF00380">
    <property type="entry name" value="Ribosomal_S9"/>
    <property type="match status" value="1"/>
</dbReference>
<dbReference type="GO" id="GO:0000462">
    <property type="term" value="P:maturation of SSU-rRNA from tricistronic rRNA transcript (SSU-rRNA, 5.8S rRNA, LSU-rRNA)"/>
    <property type="evidence" value="ECO:0007669"/>
    <property type="project" value="TreeGrafter"/>
</dbReference>
<evidence type="ECO:0000256" key="2">
    <source>
        <dbReference type="ARBA" id="ARBA00022980"/>
    </source>
</evidence>
<dbReference type="PANTHER" id="PTHR21569">
    <property type="entry name" value="RIBOSOMAL PROTEIN S9"/>
    <property type="match status" value="1"/>
</dbReference>
<dbReference type="OrthoDB" id="300527at2759"/>
<evidence type="ECO:0000256" key="4">
    <source>
        <dbReference type="SAM" id="MobiDB-lite"/>
    </source>
</evidence>
<dbReference type="EMBL" id="GG662794">
    <property type="protein sequence ID" value="EAR90715.2"/>
    <property type="molecule type" value="Genomic_DNA"/>
</dbReference>
<dbReference type="GO" id="GO:0022627">
    <property type="term" value="C:cytosolic small ribosomal subunit"/>
    <property type="evidence" value="ECO:0007669"/>
    <property type="project" value="TreeGrafter"/>
</dbReference>
<evidence type="ECO:0000256" key="3">
    <source>
        <dbReference type="ARBA" id="ARBA00023274"/>
    </source>
</evidence>
<dbReference type="InterPro" id="IPR014721">
    <property type="entry name" value="Ribsml_uS5_D2-typ_fold_subgr"/>
</dbReference>
<dbReference type="InterPro" id="IPR000754">
    <property type="entry name" value="Ribosomal_uS9"/>
</dbReference>
<dbReference type="InterPro" id="IPR020568">
    <property type="entry name" value="Ribosomal_Su5_D2-typ_SF"/>
</dbReference>
<organism evidence="5 6">
    <name type="scientific">Tetrahymena thermophila (strain SB210)</name>
    <dbReference type="NCBI Taxonomy" id="312017"/>
    <lineage>
        <taxon>Eukaryota</taxon>
        <taxon>Sar</taxon>
        <taxon>Alveolata</taxon>
        <taxon>Ciliophora</taxon>
        <taxon>Intramacronucleata</taxon>
        <taxon>Oligohymenophorea</taxon>
        <taxon>Hymenostomatida</taxon>
        <taxon>Tetrahymenina</taxon>
        <taxon>Tetrahymenidae</taxon>
        <taxon>Tetrahymena</taxon>
    </lineage>
</organism>
<dbReference type="SUPFAM" id="SSF54211">
    <property type="entry name" value="Ribosomal protein S5 domain 2-like"/>
    <property type="match status" value="1"/>
</dbReference>
<dbReference type="GO" id="GO:0003735">
    <property type="term" value="F:structural constituent of ribosome"/>
    <property type="evidence" value="ECO:0007669"/>
    <property type="project" value="InterPro"/>
</dbReference>
<dbReference type="GeneID" id="7840193"/>
<dbReference type="RefSeq" id="XP_001010960.2">
    <property type="nucleotide sequence ID" value="XM_001010960.3"/>
</dbReference>
<accession>I7MHZ7</accession>
<dbReference type="Gene3D" id="3.30.230.10">
    <property type="match status" value="1"/>
</dbReference>
<dbReference type="STRING" id="312017.I7MHZ7"/>
<dbReference type="Proteomes" id="UP000009168">
    <property type="component" value="Unassembled WGS sequence"/>
</dbReference>
<evidence type="ECO:0000313" key="6">
    <source>
        <dbReference type="Proteomes" id="UP000009168"/>
    </source>
</evidence>
<feature type="compositionally biased region" description="Basic and acidic residues" evidence="4">
    <location>
        <begin position="32"/>
        <end position="48"/>
    </location>
</feature>
<protein>
    <submittedName>
        <fullName evidence="5">Ribosomal protein S9</fullName>
    </submittedName>
</protein>
<dbReference type="OMA" id="CKRGCGM"/>
<dbReference type="FunCoup" id="I7MHZ7">
    <property type="interactions" value="268"/>
</dbReference>
<keyword evidence="6" id="KW-1185">Reference proteome</keyword>
<dbReference type="KEGG" id="tet:TTHERM_00706300"/>
<dbReference type="GO" id="GO:0006412">
    <property type="term" value="P:translation"/>
    <property type="evidence" value="ECO:0007669"/>
    <property type="project" value="InterPro"/>
</dbReference>
<dbReference type="GO" id="GO:0003723">
    <property type="term" value="F:RNA binding"/>
    <property type="evidence" value="ECO:0007669"/>
    <property type="project" value="TreeGrafter"/>
</dbReference>
<dbReference type="HOGENOM" id="CLU_046483_4_1_1"/>
<gene>
    <name evidence="5" type="ORF">TTHERM_00706300</name>
</gene>
<evidence type="ECO:0000256" key="1">
    <source>
        <dbReference type="ARBA" id="ARBA00005251"/>
    </source>
</evidence>
<reference evidence="6" key="1">
    <citation type="journal article" date="2006" name="PLoS Biol.">
        <title>Macronuclear genome sequence of the ciliate Tetrahymena thermophila, a model eukaryote.</title>
        <authorList>
            <person name="Eisen J.A."/>
            <person name="Coyne R.S."/>
            <person name="Wu M."/>
            <person name="Wu D."/>
            <person name="Thiagarajan M."/>
            <person name="Wortman J.R."/>
            <person name="Badger J.H."/>
            <person name="Ren Q."/>
            <person name="Amedeo P."/>
            <person name="Jones K.M."/>
            <person name="Tallon L.J."/>
            <person name="Delcher A.L."/>
            <person name="Salzberg S.L."/>
            <person name="Silva J.C."/>
            <person name="Haas B.J."/>
            <person name="Majoros W.H."/>
            <person name="Farzad M."/>
            <person name="Carlton J.M."/>
            <person name="Smith R.K. Jr."/>
            <person name="Garg J."/>
            <person name="Pearlman R.E."/>
            <person name="Karrer K.M."/>
            <person name="Sun L."/>
            <person name="Manning G."/>
            <person name="Elde N.C."/>
            <person name="Turkewitz A.P."/>
            <person name="Asai D.J."/>
            <person name="Wilkes D.E."/>
            <person name="Wang Y."/>
            <person name="Cai H."/>
            <person name="Collins K."/>
            <person name="Stewart B.A."/>
            <person name="Lee S.R."/>
            <person name="Wilamowska K."/>
            <person name="Weinberg Z."/>
            <person name="Ruzzo W.L."/>
            <person name="Wloga D."/>
            <person name="Gaertig J."/>
            <person name="Frankel J."/>
            <person name="Tsao C.-C."/>
            <person name="Gorovsky M.A."/>
            <person name="Keeling P.J."/>
            <person name="Waller R.F."/>
            <person name="Patron N.J."/>
            <person name="Cherry J.M."/>
            <person name="Stover N.A."/>
            <person name="Krieger C.J."/>
            <person name="del Toro C."/>
            <person name="Ryder H.F."/>
            <person name="Williamson S.C."/>
            <person name="Barbeau R.A."/>
            <person name="Hamilton E.P."/>
            <person name="Orias E."/>
        </authorList>
    </citation>
    <scope>NUCLEOTIDE SEQUENCE [LARGE SCALE GENOMIC DNA]</scope>
    <source>
        <strain evidence="6">SB210</strain>
    </source>
</reference>
<evidence type="ECO:0000313" key="5">
    <source>
        <dbReference type="EMBL" id="EAR90715.2"/>
    </source>
</evidence>
<proteinExistence type="inferred from homology"/>
<name>I7MHZ7_TETTS</name>
<sequence length="227" mass="26169">MKYNNSQQNRMKKDERTTKFNKDQINQGELIFRQEGKDNKKQKGKIKDQFKDTVGRSKAQLKEKRIKINLKSNIKNKDISKEMSQQKPQLVQTFGRKKNAVAVASVRPGKGLLKVNGSPIDMINPQILQAKIYEPILLLGQQKFANLDIRIRVRGSGYTSQVYAIRQALSKGIVAYHAKYVDENSKREIKEQLMQYDRSLLVADPRRMEPKKCGGRGARSKMQKAYR</sequence>
<feature type="compositionally biased region" description="Basic residues" evidence="4">
    <location>
        <begin position="218"/>
        <end position="227"/>
    </location>
</feature>
<comment type="similarity">
    <text evidence="1">Belongs to the universal ribosomal protein uS9 family.</text>
</comment>
<feature type="compositionally biased region" description="Basic and acidic residues" evidence="4">
    <location>
        <begin position="11"/>
        <end position="22"/>
    </location>
</feature>
<keyword evidence="2 5" id="KW-0689">Ribosomal protein</keyword>
<dbReference type="InParanoid" id="I7MHZ7"/>
<keyword evidence="3" id="KW-0687">Ribonucleoprotein</keyword>
<feature type="region of interest" description="Disordered" evidence="4">
    <location>
        <begin position="1"/>
        <end position="48"/>
    </location>
</feature>
<dbReference type="PANTHER" id="PTHR21569:SF16">
    <property type="entry name" value="RIBOSOMAL PROTEIN S16"/>
    <property type="match status" value="1"/>
</dbReference>
<dbReference type="AlphaFoldDB" id="I7MHZ7"/>
<dbReference type="FunFam" id="3.30.230.10:FF:000007">
    <property type="entry name" value="40S ribosomal protein S16"/>
    <property type="match status" value="1"/>
</dbReference>
<dbReference type="eggNOG" id="KOG1753">
    <property type="taxonomic scope" value="Eukaryota"/>
</dbReference>
<feature type="region of interest" description="Disordered" evidence="4">
    <location>
        <begin position="207"/>
        <end position="227"/>
    </location>
</feature>